<protein>
    <recommendedName>
        <fullName evidence="7">Glycosyltransferase family 6</fullName>
    </recommendedName>
</protein>
<dbReference type="InterPro" id="IPR048174">
    <property type="entry name" value="WbnI-like"/>
</dbReference>
<evidence type="ECO:0000256" key="4">
    <source>
        <dbReference type="ARBA" id="ARBA00022679"/>
    </source>
</evidence>
<dbReference type="Gene3D" id="3.90.550.10">
    <property type="entry name" value="Spore Coat Polysaccharide Biosynthesis Protein SpsA, Chain A"/>
    <property type="match status" value="1"/>
</dbReference>
<dbReference type="Proteomes" id="UP000014207">
    <property type="component" value="Unassembled WGS sequence"/>
</dbReference>
<dbReference type="GO" id="GO:0031982">
    <property type="term" value="C:vesicle"/>
    <property type="evidence" value="ECO:0007669"/>
    <property type="project" value="TreeGrafter"/>
</dbReference>
<comment type="cofactor">
    <cofactor evidence="1">
        <name>Mn(2+)</name>
        <dbReference type="ChEBI" id="CHEBI:29035"/>
    </cofactor>
</comment>
<keyword evidence="3" id="KW-0328">Glycosyltransferase</keyword>
<dbReference type="SUPFAM" id="SSF53448">
    <property type="entry name" value="Nucleotide-diphospho-sugar transferases"/>
    <property type="match status" value="1"/>
</dbReference>
<comment type="similarity">
    <text evidence="2">Belongs to the glycosyltransferase 6 family.</text>
</comment>
<name>R9HB19_BACT4</name>
<dbReference type="InterPro" id="IPR005076">
    <property type="entry name" value="Glyco_trans_6"/>
</dbReference>
<dbReference type="Pfam" id="PF03414">
    <property type="entry name" value="Glyco_transf_6"/>
    <property type="match status" value="1"/>
</dbReference>
<dbReference type="HOGENOM" id="CLU_062445_0_0_10"/>
<dbReference type="GO" id="GO:0016758">
    <property type="term" value="F:hexosyltransferase activity"/>
    <property type="evidence" value="ECO:0007669"/>
    <property type="project" value="InterPro"/>
</dbReference>
<evidence type="ECO:0000256" key="1">
    <source>
        <dbReference type="ARBA" id="ARBA00001936"/>
    </source>
</evidence>
<gene>
    <name evidence="5" type="ORF">C799_01616</name>
</gene>
<organism evidence="5 6">
    <name type="scientific">Bacteroides thetaiotaomicron dnLKV9</name>
    <dbReference type="NCBI Taxonomy" id="1235785"/>
    <lineage>
        <taxon>Bacteria</taxon>
        <taxon>Pseudomonadati</taxon>
        <taxon>Bacteroidota</taxon>
        <taxon>Bacteroidia</taxon>
        <taxon>Bacteroidales</taxon>
        <taxon>Bacteroidaceae</taxon>
        <taxon>Bacteroides</taxon>
    </lineage>
</organism>
<accession>R9HB19</accession>
<dbReference type="PATRIC" id="fig|1235785.3.peg.1611"/>
<evidence type="ECO:0000313" key="6">
    <source>
        <dbReference type="Proteomes" id="UP000014207"/>
    </source>
</evidence>
<evidence type="ECO:0008006" key="7">
    <source>
        <dbReference type="Google" id="ProtNLM"/>
    </source>
</evidence>
<dbReference type="RefSeq" id="WP_016267865.1">
    <property type="nucleotide sequence ID" value="NZ_KE159459.1"/>
</dbReference>
<evidence type="ECO:0000256" key="2">
    <source>
        <dbReference type="ARBA" id="ARBA00010413"/>
    </source>
</evidence>
<dbReference type="InterPro" id="IPR029044">
    <property type="entry name" value="Nucleotide-diphossugar_trans"/>
</dbReference>
<dbReference type="EMBL" id="ASSM01000008">
    <property type="protein sequence ID" value="EOS01238.1"/>
    <property type="molecule type" value="Genomic_DNA"/>
</dbReference>
<keyword evidence="4" id="KW-0808">Transferase</keyword>
<dbReference type="PANTHER" id="PTHR10462">
    <property type="entry name" value="GLYCOSYLTRANSFERASE-RELATED"/>
    <property type="match status" value="1"/>
</dbReference>
<dbReference type="AlphaFoldDB" id="R9HB19"/>
<sequence>MKVAILYICTGRYNQFFKGFYESCERNFLPNSNKEYFVWTDDDDLAEGRGNVYIYHKECAGFPADSLFRFEMFLQAEKELKEFDYIYFLNSNAAIIKPVGNEILPDESGLAMGRWPGKRMTQHPMFYPYERNKNSLAYIAPGGKNYIYFMGGFNGGTSDAYLTMIRVLSNNIREDYTKGIIACVHDESHINKYLRSHPCKVLGPLYTTPEEYTYKHLDYEPYIIFRDKVKVDPYFNKGRNRSQWGQFCKGVRILKRALKWYL</sequence>
<dbReference type="NCBIfam" id="NF041524">
    <property type="entry name" value="Gltr_6"/>
    <property type="match status" value="1"/>
</dbReference>
<comment type="caution">
    <text evidence="5">The sequence shown here is derived from an EMBL/GenBank/DDBJ whole genome shotgun (WGS) entry which is preliminary data.</text>
</comment>
<dbReference type="PANTHER" id="PTHR10462:SF49">
    <property type="entry name" value="GLOBOSIDE ALPHA-1,3-N-ACETYLGALACTOSAMINYLTRANSFERASE 1"/>
    <property type="match status" value="1"/>
</dbReference>
<proteinExistence type="inferred from homology"/>
<dbReference type="GO" id="GO:0005975">
    <property type="term" value="P:carbohydrate metabolic process"/>
    <property type="evidence" value="ECO:0007669"/>
    <property type="project" value="InterPro"/>
</dbReference>
<reference evidence="5 6" key="1">
    <citation type="submission" date="2013-04" db="EMBL/GenBank/DDBJ databases">
        <title>The Genome Sequence of Bacteroides thetaiotaomicron dnLKV9.</title>
        <authorList>
            <consortium name="The Broad Institute Genomics Platform"/>
            <consortium name="The Broad Institute Genome Sequencing Center for Infectious Disease"/>
            <person name="Earl A."/>
            <person name="Xavier R."/>
            <person name="Kuhn K."/>
            <person name="Stappenbeck T."/>
            <person name="Walker B."/>
            <person name="Young S."/>
            <person name="Zeng Q."/>
            <person name="Gargeya S."/>
            <person name="Fitzgerald M."/>
            <person name="Haas B."/>
            <person name="Abouelleil A."/>
            <person name="Allen A.W."/>
            <person name="Alvarado L."/>
            <person name="Arachchi H.M."/>
            <person name="Berlin A.M."/>
            <person name="Chapman S.B."/>
            <person name="Gainer-Dewar J."/>
            <person name="Goldberg J."/>
            <person name="Griggs A."/>
            <person name="Gujja S."/>
            <person name="Hansen M."/>
            <person name="Howarth C."/>
            <person name="Imamovic A."/>
            <person name="Ireland A."/>
            <person name="Larimer J."/>
            <person name="McCowan C."/>
            <person name="Murphy C."/>
            <person name="Pearson M."/>
            <person name="Poon T.W."/>
            <person name="Priest M."/>
            <person name="Roberts A."/>
            <person name="Saif S."/>
            <person name="Shea T."/>
            <person name="Sisk P."/>
            <person name="Sykes S."/>
            <person name="Wortman J."/>
            <person name="Nusbaum C."/>
            <person name="Birren B."/>
        </authorList>
    </citation>
    <scope>NUCLEOTIDE SEQUENCE [LARGE SCALE GENOMIC DNA]</scope>
    <source>
        <strain evidence="6">dnLKV9</strain>
    </source>
</reference>
<evidence type="ECO:0000313" key="5">
    <source>
        <dbReference type="EMBL" id="EOS01238.1"/>
    </source>
</evidence>
<dbReference type="GO" id="GO:0016020">
    <property type="term" value="C:membrane"/>
    <property type="evidence" value="ECO:0007669"/>
    <property type="project" value="InterPro"/>
</dbReference>
<evidence type="ECO:0000256" key="3">
    <source>
        <dbReference type="ARBA" id="ARBA00022676"/>
    </source>
</evidence>